<dbReference type="GO" id="GO:0000791">
    <property type="term" value="C:euchromatin"/>
    <property type="evidence" value="ECO:0007669"/>
    <property type="project" value="EnsemblFungi"/>
</dbReference>
<dbReference type="Pfam" id="PF03126">
    <property type="entry name" value="Plus-3"/>
    <property type="match status" value="1"/>
</dbReference>
<evidence type="ECO:0000313" key="8">
    <source>
        <dbReference type="EMBL" id="ODQ82116.1"/>
    </source>
</evidence>
<dbReference type="GO" id="GO:0032968">
    <property type="term" value="P:positive regulation of transcription elongation by RNA polymerase II"/>
    <property type="evidence" value="ECO:0007669"/>
    <property type="project" value="EnsemblFungi"/>
</dbReference>
<dbReference type="PANTHER" id="PTHR13115:SF8">
    <property type="entry name" value="RNA POLYMERASE-ASSOCIATED PROTEIN RTF1 HOMOLOG"/>
    <property type="match status" value="1"/>
</dbReference>
<protein>
    <recommendedName>
        <fullName evidence="7">Plus3 domain-containing protein</fullName>
    </recommendedName>
</protein>
<dbReference type="GeneID" id="30150353"/>
<dbReference type="GO" id="GO:0006353">
    <property type="term" value="P:DNA-templated transcription termination"/>
    <property type="evidence" value="ECO:0007669"/>
    <property type="project" value="EnsemblFungi"/>
</dbReference>
<dbReference type="Gene3D" id="3.90.70.200">
    <property type="entry name" value="Plus-3 domain"/>
    <property type="match status" value="1"/>
</dbReference>
<feature type="compositionally biased region" description="Low complexity" evidence="6">
    <location>
        <begin position="9"/>
        <end position="20"/>
    </location>
</feature>
<dbReference type="GO" id="GO:0031124">
    <property type="term" value="P:mRNA 3'-end processing"/>
    <property type="evidence" value="ECO:0007669"/>
    <property type="project" value="EnsemblFungi"/>
</dbReference>
<feature type="region of interest" description="Disordered" evidence="6">
    <location>
        <begin position="1"/>
        <end position="37"/>
    </location>
</feature>
<keyword evidence="3" id="KW-0804">Transcription</keyword>
<feature type="compositionally biased region" description="Basic and acidic residues" evidence="6">
    <location>
        <begin position="99"/>
        <end position="140"/>
    </location>
</feature>
<dbReference type="GO" id="GO:0016593">
    <property type="term" value="C:Cdc73/Paf1 complex"/>
    <property type="evidence" value="ECO:0007669"/>
    <property type="project" value="EnsemblFungi"/>
</dbReference>
<dbReference type="GO" id="GO:0001015">
    <property type="term" value="P:snoRNA transcription by RNA polymerase II"/>
    <property type="evidence" value="ECO:0007669"/>
    <property type="project" value="EnsemblFungi"/>
</dbReference>
<sequence>MSDLEDDLLALAGGASDSDSYSPQASPKRVHEDLPPYPLEAKYKDWQDKAAIEAMDEMERERILFERSDEMEKYQERLYLLDRSRKAQKVASESDEEMTERTSRAKKVKDSAKSDKNAKLNELRKQREKKSRRDQARNDDDYSGEEESEDEYADGLQDDYEDEEYGAKPRRGGYDADKDVEWAGKSSYASRNLYKVDATLLDVKKIAVTRADFAKYCFHPGFKEVFQSCFAKVTVGFNKHTRTNEYRLVQIHEIVEDSSKPAYELEGNKVNRYVVASQGKSTKKFSMKYFSDSPVTEEDYAKYIRELNKAGEPLPNLGFVDDKFRQLREFSAKKMTAGEFDQMISSKQSFSKSKQALIAEKAILVDRRAVALEESDAALASDLAREIQEVDAKLKQVTTNHLSLNSLDAVNERNRRLNTSLIRRAEIANNDVKRKQQSNTSGVTSNPFHRLRTNTRIFYQEVAAEENEKAQQQAEQQAAENEAKKRLVAKLMEESRYRRLGVIEELIQGIDV</sequence>
<evidence type="ECO:0000313" key="9">
    <source>
        <dbReference type="Proteomes" id="UP000094336"/>
    </source>
</evidence>
<dbReference type="GO" id="GO:1990269">
    <property type="term" value="F:RNA polymerase II C-terminal domain phosphoserine binding"/>
    <property type="evidence" value="ECO:0007669"/>
    <property type="project" value="EnsemblFungi"/>
</dbReference>
<evidence type="ECO:0000256" key="3">
    <source>
        <dbReference type="ARBA" id="ARBA00023163"/>
    </source>
</evidence>
<feature type="compositionally biased region" description="Acidic residues" evidence="6">
    <location>
        <begin position="141"/>
        <end position="164"/>
    </location>
</feature>
<name>A0A1E3QWS7_9ASCO</name>
<dbReference type="GO" id="GO:0042138">
    <property type="term" value="P:meiotic DNA double-strand break formation"/>
    <property type="evidence" value="ECO:0007669"/>
    <property type="project" value="EnsemblFungi"/>
</dbReference>
<feature type="coiled-coil region" evidence="5">
    <location>
        <begin position="460"/>
        <end position="494"/>
    </location>
</feature>
<keyword evidence="9" id="KW-1185">Reference proteome</keyword>
<keyword evidence="5" id="KW-0175">Coiled coil</keyword>
<dbReference type="PROSITE" id="PS51360">
    <property type="entry name" value="PLUS3"/>
    <property type="match status" value="1"/>
</dbReference>
<proteinExistence type="predicted"/>
<dbReference type="GO" id="GO:2001209">
    <property type="term" value="P:positive regulation of transcription elongation by RNA polymerase I"/>
    <property type="evidence" value="ECO:0007669"/>
    <property type="project" value="EnsemblFungi"/>
</dbReference>
<dbReference type="InterPro" id="IPR036128">
    <property type="entry name" value="Plus3-like_sf"/>
</dbReference>
<feature type="domain" description="Plus3" evidence="7">
    <location>
        <begin position="197"/>
        <end position="332"/>
    </location>
</feature>
<dbReference type="GO" id="GO:0000122">
    <property type="term" value="P:negative regulation of transcription by RNA polymerase II"/>
    <property type="evidence" value="ECO:0007669"/>
    <property type="project" value="EnsemblFungi"/>
</dbReference>
<dbReference type="SMART" id="SM00719">
    <property type="entry name" value="Plus3"/>
    <property type="match status" value="1"/>
</dbReference>
<keyword evidence="4" id="KW-0539">Nucleus</keyword>
<dbReference type="GO" id="GO:0003723">
    <property type="term" value="F:RNA binding"/>
    <property type="evidence" value="ECO:0007669"/>
    <property type="project" value="EnsemblFungi"/>
</dbReference>
<dbReference type="SUPFAM" id="SSF159042">
    <property type="entry name" value="Plus3-like"/>
    <property type="match status" value="1"/>
</dbReference>
<dbReference type="RefSeq" id="XP_018987444.1">
    <property type="nucleotide sequence ID" value="XM_019132500.1"/>
</dbReference>
<dbReference type="GO" id="GO:0006368">
    <property type="term" value="P:transcription elongation by RNA polymerase II"/>
    <property type="evidence" value="ECO:0007669"/>
    <property type="project" value="EnsemblFungi"/>
</dbReference>
<evidence type="ECO:0000259" key="7">
    <source>
        <dbReference type="PROSITE" id="PS51360"/>
    </source>
</evidence>
<dbReference type="GO" id="GO:0090262">
    <property type="term" value="P:regulation of transcription-coupled nucleotide-excision repair"/>
    <property type="evidence" value="ECO:0007669"/>
    <property type="project" value="EnsemblFungi"/>
</dbReference>
<comment type="subcellular location">
    <subcellularLocation>
        <location evidence="1">Nucleus</location>
    </subcellularLocation>
</comment>
<dbReference type="STRING" id="984486.A0A1E3QWS7"/>
<gene>
    <name evidence="8" type="ORF">BABINDRAFT_6724</name>
</gene>
<evidence type="ECO:0000256" key="1">
    <source>
        <dbReference type="ARBA" id="ARBA00004123"/>
    </source>
</evidence>
<feature type="region of interest" description="Disordered" evidence="6">
    <location>
        <begin position="82"/>
        <end position="176"/>
    </location>
</feature>
<organism evidence="8 9">
    <name type="scientific">Babjeviella inositovora NRRL Y-12698</name>
    <dbReference type="NCBI Taxonomy" id="984486"/>
    <lineage>
        <taxon>Eukaryota</taxon>
        <taxon>Fungi</taxon>
        <taxon>Dikarya</taxon>
        <taxon>Ascomycota</taxon>
        <taxon>Saccharomycotina</taxon>
        <taxon>Pichiomycetes</taxon>
        <taxon>Serinales incertae sedis</taxon>
        <taxon>Babjeviella</taxon>
    </lineage>
</organism>
<keyword evidence="2" id="KW-0805">Transcription regulation</keyword>
<dbReference type="AlphaFoldDB" id="A0A1E3QWS7"/>
<dbReference type="GO" id="GO:0003677">
    <property type="term" value="F:DNA binding"/>
    <property type="evidence" value="ECO:0007669"/>
    <property type="project" value="InterPro"/>
</dbReference>
<dbReference type="GO" id="GO:0070911">
    <property type="term" value="P:global genome nucleotide-excision repair"/>
    <property type="evidence" value="ECO:0007669"/>
    <property type="project" value="EnsemblFungi"/>
</dbReference>
<accession>A0A1E3QWS7</accession>
<dbReference type="GO" id="GO:0031126">
    <property type="term" value="P:sno(s)RNA 3'-end processing"/>
    <property type="evidence" value="ECO:0007669"/>
    <property type="project" value="EnsemblFungi"/>
</dbReference>
<evidence type="ECO:0000256" key="6">
    <source>
        <dbReference type="SAM" id="MobiDB-lite"/>
    </source>
</evidence>
<dbReference type="PANTHER" id="PTHR13115">
    <property type="entry name" value="RNA POLYMERASE-ASSOCIATED PROTEIN RTF1 HOMOLOG"/>
    <property type="match status" value="1"/>
</dbReference>
<evidence type="ECO:0000256" key="4">
    <source>
        <dbReference type="ARBA" id="ARBA00023242"/>
    </source>
</evidence>
<dbReference type="EMBL" id="KV454427">
    <property type="protein sequence ID" value="ODQ82116.1"/>
    <property type="molecule type" value="Genomic_DNA"/>
</dbReference>
<evidence type="ECO:0000256" key="5">
    <source>
        <dbReference type="SAM" id="Coils"/>
    </source>
</evidence>
<dbReference type="InterPro" id="IPR004343">
    <property type="entry name" value="Plus-3_dom"/>
</dbReference>
<reference evidence="9" key="1">
    <citation type="submission" date="2016-05" db="EMBL/GenBank/DDBJ databases">
        <title>Comparative genomics of biotechnologically important yeasts.</title>
        <authorList>
            <consortium name="DOE Joint Genome Institute"/>
            <person name="Riley R."/>
            <person name="Haridas S."/>
            <person name="Wolfe K.H."/>
            <person name="Lopes M.R."/>
            <person name="Hittinger C.T."/>
            <person name="Goker M."/>
            <person name="Salamov A."/>
            <person name="Wisecaver J."/>
            <person name="Long T.M."/>
            <person name="Aerts A.L."/>
            <person name="Barry K."/>
            <person name="Choi C."/>
            <person name="Clum A."/>
            <person name="Coughlan A.Y."/>
            <person name="Deshpande S."/>
            <person name="Douglass A.P."/>
            <person name="Hanson S.J."/>
            <person name="Klenk H.-P."/>
            <person name="Labutti K."/>
            <person name="Lapidus A."/>
            <person name="Lindquist E."/>
            <person name="Lipzen A."/>
            <person name="Meier-Kolthoff J.P."/>
            <person name="Ohm R.A."/>
            <person name="Otillar R.P."/>
            <person name="Pangilinan J."/>
            <person name="Peng Y."/>
            <person name="Rokas A."/>
            <person name="Rosa C.A."/>
            <person name="Scheuner C."/>
            <person name="Sibirny A.A."/>
            <person name="Slot J.C."/>
            <person name="Stielow J.B."/>
            <person name="Sun H."/>
            <person name="Kurtzman C.P."/>
            <person name="Blackwell M."/>
            <person name="Grigoriev I.V."/>
            <person name="Jeffries T.W."/>
        </authorList>
    </citation>
    <scope>NUCLEOTIDE SEQUENCE [LARGE SCALE GENOMIC DNA]</scope>
    <source>
        <strain evidence="9">NRRL Y-12698</strain>
    </source>
</reference>
<dbReference type="OrthoDB" id="166375at2759"/>
<evidence type="ECO:0000256" key="2">
    <source>
        <dbReference type="ARBA" id="ARBA00023015"/>
    </source>
</evidence>
<dbReference type="Proteomes" id="UP000094336">
    <property type="component" value="Unassembled WGS sequence"/>
</dbReference>